<dbReference type="PANTHER" id="PTHR40630:SF1">
    <property type="entry name" value="DNA-BINDING PROTEIN"/>
    <property type="match status" value="1"/>
</dbReference>
<organism evidence="1 2">
    <name type="scientific">Dendryphion nanum</name>
    <dbReference type="NCBI Taxonomy" id="256645"/>
    <lineage>
        <taxon>Eukaryota</taxon>
        <taxon>Fungi</taxon>
        <taxon>Dikarya</taxon>
        <taxon>Ascomycota</taxon>
        <taxon>Pezizomycotina</taxon>
        <taxon>Dothideomycetes</taxon>
        <taxon>Pleosporomycetidae</taxon>
        <taxon>Pleosporales</taxon>
        <taxon>Torulaceae</taxon>
        <taxon>Dendryphion</taxon>
    </lineage>
</organism>
<protein>
    <submittedName>
        <fullName evidence="1">Uncharacterized protein</fullName>
    </submittedName>
</protein>
<dbReference type="PANTHER" id="PTHR40630">
    <property type="entry name" value="POSSIBLE DNA-BINDING PROTEIN"/>
    <property type="match status" value="1"/>
</dbReference>
<accession>A0A9P9IQY6</accession>
<dbReference type="OrthoDB" id="2131339at2759"/>
<name>A0A9P9IQY6_9PLEO</name>
<proteinExistence type="predicted"/>
<reference evidence="1" key="1">
    <citation type="journal article" date="2021" name="Nat. Commun.">
        <title>Genetic determinants of endophytism in the Arabidopsis root mycobiome.</title>
        <authorList>
            <person name="Mesny F."/>
            <person name="Miyauchi S."/>
            <person name="Thiergart T."/>
            <person name="Pickel B."/>
            <person name="Atanasova L."/>
            <person name="Karlsson M."/>
            <person name="Huettel B."/>
            <person name="Barry K.W."/>
            <person name="Haridas S."/>
            <person name="Chen C."/>
            <person name="Bauer D."/>
            <person name="Andreopoulos W."/>
            <person name="Pangilinan J."/>
            <person name="LaButti K."/>
            <person name="Riley R."/>
            <person name="Lipzen A."/>
            <person name="Clum A."/>
            <person name="Drula E."/>
            <person name="Henrissat B."/>
            <person name="Kohler A."/>
            <person name="Grigoriev I.V."/>
            <person name="Martin F.M."/>
            <person name="Hacquard S."/>
        </authorList>
    </citation>
    <scope>NUCLEOTIDE SEQUENCE</scope>
    <source>
        <strain evidence="1">MPI-CAGE-CH-0243</strain>
    </source>
</reference>
<comment type="caution">
    <text evidence="1">The sequence shown here is derived from an EMBL/GenBank/DDBJ whole genome shotgun (WGS) entry which is preliminary data.</text>
</comment>
<dbReference type="EMBL" id="JAGMWT010000003">
    <property type="protein sequence ID" value="KAH7131883.1"/>
    <property type="molecule type" value="Genomic_DNA"/>
</dbReference>
<evidence type="ECO:0000313" key="1">
    <source>
        <dbReference type="EMBL" id="KAH7131883.1"/>
    </source>
</evidence>
<dbReference type="Pfam" id="PF11338">
    <property type="entry name" value="DUF3140"/>
    <property type="match status" value="1"/>
</dbReference>
<evidence type="ECO:0000313" key="2">
    <source>
        <dbReference type="Proteomes" id="UP000700596"/>
    </source>
</evidence>
<sequence>MSASELKEWLGGKIVKILEKNPNKNPDQYDDKDIHHMSKVVAYCKRYLAQEEKAKHDTNNKSYI</sequence>
<dbReference type="Proteomes" id="UP000700596">
    <property type="component" value="Unassembled WGS sequence"/>
</dbReference>
<keyword evidence="2" id="KW-1185">Reference proteome</keyword>
<dbReference type="AlphaFoldDB" id="A0A9P9IQY6"/>
<gene>
    <name evidence="1" type="ORF">B0J11DRAFT_576832</name>
</gene>
<dbReference type="InterPro" id="IPR021487">
    <property type="entry name" value="DUF3140"/>
</dbReference>